<keyword evidence="3 6" id="KW-0378">Hydrolase</keyword>
<dbReference type="InterPro" id="IPR006026">
    <property type="entry name" value="Peptidase_Metallo"/>
</dbReference>
<dbReference type="InterPro" id="IPR024079">
    <property type="entry name" value="MetalloPept_cat_dom_sf"/>
</dbReference>
<dbReference type="PRINTS" id="PR00480">
    <property type="entry name" value="ASTACIN"/>
</dbReference>
<feature type="domain" description="Peptidase M12A" evidence="7">
    <location>
        <begin position="106"/>
        <end position="297"/>
    </location>
</feature>
<evidence type="ECO:0000256" key="5">
    <source>
        <dbReference type="ARBA" id="ARBA00023049"/>
    </source>
</evidence>
<comment type="caution">
    <text evidence="6">Lacks conserved residue(s) required for the propagation of feature annotation.</text>
</comment>
<dbReference type="SMART" id="SM00235">
    <property type="entry name" value="ZnMc"/>
    <property type="match status" value="1"/>
</dbReference>
<sequence length="349" mass="39303">MKNLKFAYILPAIALFASCSKDNPNELEEIDNAELTEIAVNEENIELASPDAGRVAEVYFAGQKLPVEEFNGEYVYQGDILLPPDMVSKEEVKVVFEKDETPSTNKSVGRTSGRWPNNTVYYAIDGNLSDQNRVHDAIRHWESNTNLKFVQRTSQSNYIYFVSGSGCSSYVGMIGGKQNITLSSSCSTGNTIHEIGHAVGLWHEQSRVDRGNFITINYDNIQSGREHNFHTYSQQGMDGKEYTSSLDFGSLMMYGSYSFSSNGKPTMVKKDGSTFNVQRTGLSTGDKTGINNMYPYSGGSSTTEPVYVNGQSYVIYGITVLRHNDAWYYYHRVYGWREVVTRSGYWYYK</sequence>
<dbReference type="RefSeq" id="WP_097056447.1">
    <property type="nucleotide sequence ID" value="NZ_OCMF01000002.1"/>
</dbReference>
<keyword evidence="4 6" id="KW-0862">Zinc</keyword>
<keyword evidence="9" id="KW-1185">Reference proteome</keyword>
<feature type="binding site" evidence="6">
    <location>
        <position position="203"/>
    </location>
    <ligand>
        <name>Zn(2+)</name>
        <dbReference type="ChEBI" id="CHEBI:29105"/>
        <note>catalytic</note>
    </ligand>
</feature>
<accession>A0A285X4Y0</accession>
<dbReference type="EMBL" id="OCMF01000002">
    <property type="protein sequence ID" value="SOC80372.1"/>
    <property type="molecule type" value="Genomic_DNA"/>
</dbReference>
<dbReference type="GO" id="GO:0006508">
    <property type="term" value="P:proteolysis"/>
    <property type="evidence" value="ECO:0007669"/>
    <property type="project" value="UniProtKB-KW"/>
</dbReference>
<dbReference type="InterPro" id="IPR001506">
    <property type="entry name" value="Peptidase_M12A"/>
</dbReference>
<evidence type="ECO:0000256" key="1">
    <source>
        <dbReference type="ARBA" id="ARBA00022670"/>
    </source>
</evidence>
<evidence type="ECO:0000256" key="4">
    <source>
        <dbReference type="ARBA" id="ARBA00022833"/>
    </source>
</evidence>
<dbReference type="PROSITE" id="PS51257">
    <property type="entry name" value="PROKAR_LIPOPROTEIN"/>
    <property type="match status" value="1"/>
</dbReference>
<dbReference type="GO" id="GO:0008270">
    <property type="term" value="F:zinc ion binding"/>
    <property type="evidence" value="ECO:0007669"/>
    <property type="project" value="UniProtKB-UniRule"/>
</dbReference>
<gene>
    <name evidence="8" type="ORF">SAMN06296241_1921</name>
</gene>
<dbReference type="CDD" id="cd04280">
    <property type="entry name" value="ZnMc_astacin_like"/>
    <property type="match status" value="1"/>
</dbReference>
<evidence type="ECO:0000256" key="2">
    <source>
        <dbReference type="ARBA" id="ARBA00022723"/>
    </source>
</evidence>
<dbReference type="SUPFAM" id="SSF55486">
    <property type="entry name" value="Metalloproteases ('zincins'), catalytic domain"/>
    <property type="match status" value="1"/>
</dbReference>
<feature type="binding site" evidence="6">
    <location>
        <position position="197"/>
    </location>
    <ligand>
        <name>Zn(2+)</name>
        <dbReference type="ChEBI" id="CHEBI:29105"/>
        <note>catalytic</note>
    </ligand>
</feature>
<evidence type="ECO:0000259" key="7">
    <source>
        <dbReference type="PROSITE" id="PS51864"/>
    </source>
</evidence>
<keyword evidence="2 6" id="KW-0479">Metal-binding</keyword>
<dbReference type="PANTHER" id="PTHR10127">
    <property type="entry name" value="DISCOIDIN, CUB, EGF, LAMININ , AND ZINC METALLOPROTEASE DOMAIN CONTAINING"/>
    <property type="match status" value="1"/>
</dbReference>
<dbReference type="Gene3D" id="3.40.390.10">
    <property type="entry name" value="Collagenase (Catalytic Domain)"/>
    <property type="match status" value="1"/>
</dbReference>
<keyword evidence="1 6" id="KW-0645">Protease</keyword>
<dbReference type="InterPro" id="IPR034035">
    <property type="entry name" value="Astacin-like_dom"/>
</dbReference>
<feature type="binding site" evidence="6">
    <location>
        <position position="193"/>
    </location>
    <ligand>
        <name>Zn(2+)</name>
        <dbReference type="ChEBI" id="CHEBI:29105"/>
        <note>catalytic</note>
    </ligand>
</feature>
<dbReference type="OrthoDB" id="8455098at2"/>
<feature type="active site" evidence="6">
    <location>
        <position position="194"/>
    </location>
</feature>
<dbReference type="PANTHER" id="PTHR10127:SF780">
    <property type="entry name" value="METALLOENDOPEPTIDASE"/>
    <property type="match status" value="1"/>
</dbReference>
<name>A0A285X4Y0_9FLAO</name>
<dbReference type="PROSITE" id="PS51864">
    <property type="entry name" value="ASTACIN"/>
    <property type="match status" value="1"/>
</dbReference>
<protein>
    <submittedName>
        <fullName evidence="8">Astacin (Peptidase family M12A)</fullName>
    </submittedName>
</protein>
<organism evidence="8 9">
    <name type="scientific">Salinimicrobium sediminis</name>
    <dbReference type="NCBI Taxonomy" id="1343891"/>
    <lineage>
        <taxon>Bacteria</taxon>
        <taxon>Pseudomonadati</taxon>
        <taxon>Bacteroidota</taxon>
        <taxon>Flavobacteriia</taxon>
        <taxon>Flavobacteriales</taxon>
        <taxon>Flavobacteriaceae</taxon>
        <taxon>Salinimicrobium</taxon>
    </lineage>
</organism>
<comment type="cofactor">
    <cofactor evidence="6">
        <name>Zn(2+)</name>
        <dbReference type="ChEBI" id="CHEBI:29105"/>
    </cofactor>
    <text evidence="6">Binds 1 zinc ion per subunit.</text>
</comment>
<reference evidence="9" key="1">
    <citation type="submission" date="2017-09" db="EMBL/GenBank/DDBJ databases">
        <authorList>
            <person name="Varghese N."/>
            <person name="Submissions S."/>
        </authorList>
    </citation>
    <scope>NUCLEOTIDE SEQUENCE [LARGE SCALE GENOMIC DNA]</scope>
    <source>
        <strain evidence="9">CGMCC 1.12641</strain>
    </source>
</reference>
<evidence type="ECO:0000313" key="8">
    <source>
        <dbReference type="EMBL" id="SOC80372.1"/>
    </source>
</evidence>
<keyword evidence="5 6" id="KW-0482">Metalloprotease</keyword>
<evidence type="ECO:0000256" key="3">
    <source>
        <dbReference type="ARBA" id="ARBA00022801"/>
    </source>
</evidence>
<evidence type="ECO:0000256" key="6">
    <source>
        <dbReference type="PROSITE-ProRule" id="PRU01211"/>
    </source>
</evidence>
<dbReference type="GO" id="GO:0004222">
    <property type="term" value="F:metalloendopeptidase activity"/>
    <property type="evidence" value="ECO:0007669"/>
    <property type="project" value="UniProtKB-UniRule"/>
</dbReference>
<evidence type="ECO:0000313" key="9">
    <source>
        <dbReference type="Proteomes" id="UP000219193"/>
    </source>
</evidence>
<dbReference type="Pfam" id="PF01400">
    <property type="entry name" value="Astacin"/>
    <property type="match status" value="1"/>
</dbReference>
<proteinExistence type="predicted"/>
<dbReference type="Proteomes" id="UP000219193">
    <property type="component" value="Unassembled WGS sequence"/>
</dbReference>
<dbReference type="AlphaFoldDB" id="A0A285X4Y0"/>